<dbReference type="RefSeq" id="WP_390195686.1">
    <property type="nucleotide sequence ID" value="NZ_JBHSDV010000001.1"/>
</dbReference>
<evidence type="ECO:0008006" key="3">
    <source>
        <dbReference type="Google" id="ProtNLM"/>
    </source>
</evidence>
<evidence type="ECO:0000313" key="2">
    <source>
        <dbReference type="Proteomes" id="UP001595880"/>
    </source>
</evidence>
<evidence type="ECO:0000313" key="1">
    <source>
        <dbReference type="EMBL" id="MFC4386763.1"/>
    </source>
</evidence>
<accession>A0ABV8VU93</accession>
<dbReference type="Proteomes" id="UP001595880">
    <property type="component" value="Unassembled WGS sequence"/>
</dbReference>
<name>A0ABV8VU93_9BACI</name>
<proteinExistence type="predicted"/>
<sequence>MKAYIVFVTIFLFLSGCSHIEEEAIDDLKTIEQELLDNDITSSNILYTEELENSAFSIFEKTNGFGVYQFSLNEKGWSYQGHSGFTDTMDPTTRPISFTQSTWINGPVSMEQESTYTTLFLGVINDTKISNVTLSYNNVTKDANIINNNDTTYWYIVSENDKGDEQPYILSAYSNEGELLYER</sequence>
<reference evidence="2" key="1">
    <citation type="journal article" date="2019" name="Int. J. Syst. Evol. Microbiol.">
        <title>The Global Catalogue of Microorganisms (GCM) 10K type strain sequencing project: providing services to taxonomists for standard genome sequencing and annotation.</title>
        <authorList>
            <consortium name="The Broad Institute Genomics Platform"/>
            <consortium name="The Broad Institute Genome Sequencing Center for Infectious Disease"/>
            <person name="Wu L."/>
            <person name="Ma J."/>
        </authorList>
    </citation>
    <scope>NUCLEOTIDE SEQUENCE [LARGE SCALE GENOMIC DNA]</scope>
    <source>
        <strain evidence="2">KACC 14058</strain>
    </source>
</reference>
<gene>
    <name evidence="1" type="ORF">ACFOZ1_02960</name>
</gene>
<comment type="caution">
    <text evidence="1">The sequence shown here is derived from an EMBL/GenBank/DDBJ whole genome shotgun (WGS) entry which is preliminary data.</text>
</comment>
<protein>
    <recommendedName>
        <fullName evidence="3">Lipoprotein</fullName>
    </recommendedName>
</protein>
<organism evidence="1 2">
    <name type="scientific">Gracilibacillus marinus</name>
    <dbReference type="NCBI Taxonomy" id="630535"/>
    <lineage>
        <taxon>Bacteria</taxon>
        <taxon>Bacillati</taxon>
        <taxon>Bacillota</taxon>
        <taxon>Bacilli</taxon>
        <taxon>Bacillales</taxon>
        <taxon>Bacillaceae</taxon>
        <taxon>Gracilibacillus</taxon>
    </lineage>
</organism>
<dbReference type="PROSITE" id="PS51257">
    <property type="entry name" value="PROKAR_LIPOPROTEIN"/>
    <property type="match status" value="1"/>
</dbReference>
<keyword evidence="2" id="KW-1185">Reference proteome</keyword>
<dbReference type="EMBL" id="JBHSDV010000001">
    <property type="protein sequence ID" value="MFC4386763.1"/>
    <property type="molecule type" value="Genomic_DNA"/>
</dbReference>